<name>A0ABV1KXJ2_9BACL</name>
<protein>
    <submittedName>
        <fullName evidence="1">Class I SAM-dependent methyltransferase</fullName>
        <ecNumber evidence="1">2.1.1.-</ecNumber>
    </submittedName>
</protein>
<evidence type="ECO:0000313" key="1">
    <source>
        <dbReference type="EMBL" id="MEQ4484735.1"/>
    </source>
</evidence>
<dbReference type="PANTHER" id="PTHR35276">
    <property type="entry name" value="S-ADENOSYL-L-METHIONINE-DEPENDENT METHYLTRANSFERASES SUPERFAMILY PROTEIN"/>
    <property type="match status" value="1"/>
</dbReference>
<keyword evidence="1" id="KW-0489">Methyltransferase</keyword>
<dbReference type="Pfam" id="PF06962">
    <property type="entry name" value="rRNA_methylase"/>
    <property type="match status" value="1"/>
</dbReference>
<gene>
    <name evidence="1" type="ORF">QJS35_20325</name>
</gene>
<comment type="caution">
    <text evidence="1">The sequence shown here is derived from an EMBL/GenBank/DDBJ whole genome shotgun (WGS) entry which is preliminary data.</text>
</comment>
<dbReference type="GO" id="GO:0032259">
    <property type="term" value="P:methylation"/>
    <property type="evidence" value="ECO:0007669"/>
    <property type="project" value="UniProtKB-KW"/>
</dbReference>
<accession>A0ABV1KXJ2</accession>
<dbReference type="Proteomes" id="UP001493487">
    <property type="component" value="Unassembled WGS sequence"/>
</dbReference>
<dbReference type="PANTHER" id="PTHR35276:SF1">
    <property type="entry name" value="TRNA (MNM(5)S(2)U34)-METHYLTRANSFERASE, CHLOROPLASTIC"/>
    <property type="match status" value="1"/>
</dbReference>
<proteinExistence type="predicted"/>
<keyword evidence="1" id="KW-0808">Transferase</keyword>
<dbReference type="InterPro" id="IPR029063">
    <property type="entry name" value="SAM-dependent_MTases_sf"/>
</dbReference>
<dbReference type="SUPFAM" id="SSF53335">
    <property type="entry name" value="S-adenosyl-L-methionine-dependent methyltransferases"/>
    <property type="match status" value="1"/>
</dbReference>
<dbReference type="EMBL" id="JASKHM010000012">
    <property type="protein sequence ID" value="MEQ4484735.1"/>
    <property type="molecule type" value="Genomic_DNA"/>
</dbReference>
<dbReference type="EC" id="2.1.1.-" evidence="1"/>
<evidence type="ECO:0000313" key="2">
    <source>
        <dbReference type="Proteomes" id="UP001493487"/>
    </source>
</evidence>
<dbReference type="Gene3D" id="3.40.50.150">
    <property type="entry name" value="Vaccinia Virus protein VP39"/>
    <property type="match status" value="1"/>
</dbReference>
<dbReference type="GO" id="GO:0008168">
    <property type="term" value="F:methyltransferase activity"/>
    <property type="evidence" value="ECO:0007669"/>
    <property type="project" value="UniProtKB-KW"/>
</dbReference>
<dbReference type="RefSeq" id="WP_232187113.1">
    <property type="nucleotide sequence ID" value="NZ_JAIOAP010000011.1"/>
</dbReference>
<reference evidence="1 2" key="1">
    <citation type="journal article" date="2023" name="Genome Announc.">
        <title>Pan-Genome Analyses of the Genus Cohnella and Proposal of the Novel Species Cohnella silvisoli sp. nov., Isolated from Forest Soil.</title>
        <authorList>
            <person name="Wang C."/>
            <person name="Mao L."/>
            <person name="Bao G."/>
            <person name="Zhu H."/>
        </authorList>
    </citation>
    <scope>NUCLEOTIDE SEQUENCE [LARGE SCALE GENOMIC DNA]</scope>
    <source>
        <strain evidence="1 2">NL03-T5-1</strain>
    </source>
</reference>
<organism evidence="1 2">
    <name type="scientific">Cohnella silvisoli</name>
    <dbReference type="NCBI Taxonomy" id="2873699"/>
    <lineage>
        <taxon>Bacteria</taxon>
        <taxon>Bacillati</taxon>
        <taxon>Bacillota</taxon>
        <taxon>Bacilli</taxon>
        <taxon>Bacillales</taxon>
        <taxon>Paenibacillaceae</taxon>
        <taxon>Cohnella</taxon>
    </lineage>
</organism>
<sequence>MGFLFVVSQAQKWVAEKVRPGDIVIDATAGNGSDTLFLARTAGTGGTVYAFDIQSEALEQTRNRLESEADGESLAPVTLVHDGHEVMKDRIASAHHGKIAAIMFNLGFLPGGSQAVITQTPTTLAALDAALPLLRSGGILTVVVYPGHEGGQAEADAVLAWASEIEPSLAQTVVYRFPQKAAAPYLIALNKR</sequence>
<dbReference type="InterPro" id="IPR010719">
    <property type="entry name" value="MnmM_MeTrfase"/>
</dbReference>
<keyword evidence="2" id="KW-1185">Reference proteome</keyword>